<dbReference type="RefSeq" id="WP_420243671.1">
    <property type="nucleotide sequence ID" value="NZ_BOPV01000001.1"/>
</dbReference>
<dbReference type="InterPro" id="IPR001789">
    <property type="entry name" value="Sig_transdc_resp-reg_receiver"/>
</dbReference>
<dbReference type="PROSITE" id="PS50110">
    <property type="entry name" value="RESPONSE_REGULATORY"/>
    <property type="match status" value="1"/>
</dbReference>
<dbReference type="AlphaFoldDB" id="A0A8S8XH19"/>
<dbReference type="SUPFAM" id="SSF52172">
    <property type="entry name" value="CheY-like"/>
    <property type="match status" value="1"/>
</dbReference>
<gene>
    <name evidence="3" type="ORF">TMPK1_27930</name>
</gene>
<accession>A0A8S8XH19</accession>
<dbReference type="EMBL" id="BOPV01000001">
    <property type="protein sequence ID" value="GIL40556.1"/>
    <property type="molecule type" value="Genomic_DNA"/>
</dbReference>
<evidence type="ECO:0000259" key="2">
    <source>
        <dbReference type="PROSITE" id="PS50110"/>
    </source>
</evidence>
<dbReference type="Gene3D" id="3.40.50.2300">
    <property type="match status" value="1"/>
</dbReference>
<keyword evidence="1" id="KW-0597">Phosphoprotein</keyword>
<comment type="caution">
    <text evidence="3">The sequence shown here is derived from an EMBL/GenBank/DDBJ whole genome shotgun (WGS) entry which is preliminary data.</text>
</comment>
<evidence type="ECO:0000256" key="1">
    <source>
        <dbReference type="PROSITE-ProRule" id="PRU00169"/>
    </source>
</evidence>
<evidence type="ECO:0000313" key="4">
    <source>
        <dbReference type="Proteomes" id="UP000681075"/>
    </source>
</evidence>
<proteinExistence type="predicted"/>
<feature type="modified residue" description="4-aspartylphosphate" evidence="1">
    <location>
        <position position="69"/>
    </location>
</feature>
<sequence>MPTTFDHVIAPRRLQADHLHVLVLHADEVGGATLCSLLRDLSHDCLCASSISDALSLVGETTFDVAIIDISSDAATDGFLAAQLLRRAARLQALFVGDLYSKPLEVLTERLGIGYLTWPFSSHALQRALLHARNELIDDA</sequence>
<dbReference type="InterPro" id="IPR011006">
    <property type="entry name" value="CheY-like_superfamily"/>
</dbReference>
<feature type="domain" description="Response regulatory" evidence="2">
    <location>
        <begin position="20"/>
        <end position="133"/>
    </location>
</feature>
<keyword evidence="4" id="KW-1185">Reference proteome</keyword>
<name>A0A8S8XH19_9PROT</name>
<protein>
    <recommendedName>
        <fullName evidence="2">Response regulatory domain-containing protein</fullName>
    </recommendedName>
</protein>
<organism evidence="3 4">
    <name type="scientific">Roseiterribacter gracilis</name>
    <dbReference type="NCBI Taxonomy" id="2812848"/>
    <lineage>
        <taxon>Bacteria</taxon>
        <taxon>Pseudomonadati</taxon>
        <taxon>Pseudomonadota</taxon>
        <taxon>Alphaproteobacteria</taxon>
        <taxon>Rhodospirillales</taxon>
        <taxon>Roseiterribacteraceae</taxon>
        <taxon>Roseiterribacter</taxon>
    </lineage>
</organism>
<evidence type="ECO:0000313" key="3">
    <source>
        <dbReference type="EMBL" id="GIL40556.1"/>
    </source>
</evidence>
<dbReference type="Proteomes" id="UP000681075">
    <property type="component" value="Unassembled WGS sequence"/>
</dbReference>
<dbReference type="GO" id="GO:0000160">
    <property type="term" value="P:phosphorelay signal transduction system"/>
    <property type="evidence" value="ECO:0007669"/>
    <property type="project" value="InterPro"/>
</dbReference>
<reference evidence="3" key="1">
    <citation type="submission" date="2021-02" db="EMBL/GenBank/DDBJ databases">
        <title>Genome sequence of Rhodospirillales sp. strain TMPK1 isolated from soil.</title>
        <authorList>
            <person name="Nakai R."/>
            <person name="Kusada H."/>
            <person name="Tamaki H."/>
        </authorList>
    </citation>
    <scope>NUCLEOTIDE SEQUENCE</scope>
    <source>
        <strain evidence="3">TMPK1</strain>
    </source>
</reference>